<evidence type="ECO:0000256" key="5">
    <source>
        <dbReference type="ARBA" id="ARBA00012564"/>
    </source>
</evidence>
<evidence type="ECO:0000259" key="25">
    <source>
        <dbReference type="Pfam" id="PF17900"/>
    </source>
</evidence>
<dbReference type="GO" id="GO:0016285">
    <property type="term" value="F:alanyl aminopeptidase activity"/>
    <property type="evidence" value="ECO:0007669"/>
    <property type="project" value="UniProtKB-EC"/>
</dbReference>
<evidence type="ECO:0000256" key="4">
    <source>
        <dbReference type="ARBA" id="ARBA00010136"/>
    </source>
</evidence>
<evidence type="ECO:0000256" key="1">
    <source>
        <dbReference type="ARBA" id="ARBA00000098"/>
    </source>
</evidence>
<keyword evidence="10 21" id="KW-0479">Metal-binding</keyword>
<dbReference type="OrthoDB" id="510539at2759"/>
<keyword evidence="13 21" id="KW-0862">Zinc</keyword>
<keyword evidence="11" id="KW-0732">Signal</keyword>
<evidence type="ECO:0000313" key="27">
    <source>
        <dbReference type="Proteomes" id="UP000597762"/>
    </source>
</evidence>
<dbReference type="InterPro" id="IPR045357">
    <property type="entry name" value="Aminopeptidase_N-like_N"/>
</dbReference>
<dbReference type="SUPFAM" id="SSF63737">
    <property type="entry name" value="Leukotriene A4 hydrolase N-terminal domain"/>
    <property type="match status" value="2"/>
</dbReference>
<keyword evidence="9" id="KW-0812">Transmembrane</keyword>
<dbReference type="GO" id="GO:0005737">
    <property type="term" value="C:cytoplasm"/>
    <property type="evidence" value="ECO:0007669"/>
    <property type="project" value="TreeGrafter"/>
</dbReference>
<dbReference type="InterPro" id="IPR042097">
    <property type="entry name" value="Aminopeptidase_N-like_N_sf"/>
</dbReference>
<evidence type="ECO:0000256" key="16">
    <source>
        <dbReference type="ARBA" id="ARBA00023049"/>
    </source>
</evidence>
<dbReference type="Gene3D" id="1.10.390.10">
    <property type="entry name" value="Neutral Protease Domain 2"/>
    <property type="match status" value="2"/>
</dbReference>
<feature type="domain" description="Aminopeptidase N-like N-terminal" evidence="25">
    <location>
        <begin position="660"/>
        <end position="848"/>
    </location>
</feature>
<keyword evidence="15" id="KW-1133">Transmembrane helix</keyword>
<dbReference type="Pfam" id="PF17900">
    <property type="entry name" value="Peptidase_M1_N"/>
    <property type="match status" value="2"/>
</dbReference>
<dbReference type="Gene3D" id="2.60.40.1910">
    <property type="match status" value="2"/>
</dbReference>
<sequence>MNYTGTISFKGSGISATMNQKQNTDIIFTNFEPKMARRAFPCFDEPGIKAVFQVTVVRKSNLTSISNMVLEKQFNRSNDMVADVYKPTPMMSTYLLAFVIYLFPIDNFPHAGMENWGLILLSTRYMLFNPNKVSAAKEAQYLTTIVHEIVHQWIGNLVTVDDWKYIWMTEGLTEYLSLREIRKIHSSFKGDKNQLYQARLKALDNKQSSLSYSLSSSSFSTLAYEESAMLFMMLDSMLGEANFNAAIKLFLMKYKQSSFQEDEFWNCMSASTNISVREFMKPWVLQKYYPLLTATKNNSSMNLVIKQEPFLIFSVLKMTEKKDKSWPIPYTFMEYSKSHPKSSPLHYLDEQETKIPSVQSEWFIVNINSSGFYRVNYDTQNWQNLIKQLNTDHKVISAVDRATLISDAWALTRAKLIKPEIFVSLIDYMDKENSYIPWIAFSKIFDEFYYLSQESEEMPIYLNYFQQKIKEIYQRIGWESETAMTFEERILQGVIINLACHVEYPHCISKAVHLYRRWKKNPDEYSINPNYRFIILCAGIREGNRRDCEFLNQRLETGDASENFDIRMALTCANQPWILKRDMSVPCVTVAKSVTDLVDYDILHLKDAKYISDSYRDHLFEINFLKESWVTDSMPAGAKWLKKRLKKTTITNWRLPNDLKPMHYIIELKPDIYLENATDFYSEGWVKIEIACLNSTQNILLHSQMLNISNISVVVASEVIPVLETSYDDGNEMLTISLAKEIKESSNVTLKMEFRGPIKNDLMGLYYSTYKKGEKTIYLATTQFEPTSARKAFPCFDEPQMKATYDVILLRKSNYKSISNMPIKYSENRSDDYIADFYETTPIMSTYLLAFIVCDFVRETKITKFNTEVGIWTKNSSVSHNKLALNSSVIILEHYAEVFDYPYPLPKEDLIAIPDFAYGAMENWGLITYREVALLYDSNYPSIKQEQYVVLVVAHELAHQWFGNLVTMCWWNDIWLNEGFATFVEYIGMNYFRPEWKIFDYFVVDVVQRALKADGSLSSHPLDVPSGHSIALDDISYQKGASVIRMMEFFLGDSLFKKGLQRYIRKHVYGNAANKDLWAAFTEEAIAQNETNLDVGNIMKEWIMEMNYPVIFVKWQGSNIVISQKRFLFEKNTHNCKNLKHVIWKVPFTFTTSKDLNFEKTSRDIEWLLVTEKIIPVNHTKGNDDWILGNTYQRGFYRVNYEKENWQKLIQLLLTNHTKIPPANRAQIIDDAWSLAEAEMLDDYIALDVLNYLQYERDDVPMTAAYKQVMFVRTMFYEKADYGCFEEYMQHILRPSFSYVRYRNNTLFQSTIFAMACKFNLPECISLVNNYFQDWKVAIRNNQSNPLKNDDIMFTVFCTGVYFGNKDDWFLIYTTYLNTNDAAERRRLIYALGCTQKLWLLQTFLKAAIEMKDFRRQDFRDVAYAISRNPAGKNLLWKYVQKNWDELVDNHGQSILLPSMIKAATMSFNNQYQLEELEYFMDNRPMLGVGKEAFESALDKTRVNIRWMARNEKVIKTWLHKQNFTKRICTPV</sequence>
<keyword evidence="12 26" id="KW-0378">Hydrolase</keyword>
<accession>A0A812BSC4</accession>
<dbReference type="Gene3D" id="1.25.50.20">
    <property type="match status" value="2"/>
</dbReference>
<evidence type="ECO:0000256" key="2">
    <source>
        <dbReference type="ARBA" id="ARBA00004236"/>
    </source>
</evidence>
<comment type="similarity">
    <text evidence="4">Belongs to the peptidase M1 family.</text>
</comment>
<evidence type="ECO:0000256" key="11">
    <source>
        <dbReference type="ARBA" id="ARBA00022729"/>
    </source>
</evidence>
<keyword evidence="14" id="KW-0735">Signal-anchor</keyword>
<evidence type="ECO:0000256" key="22">
    <source>
        <dbReference type="PIRSR" id="PIRSR634016-4"/>
    </source>
</evidence>
<evidence type="ECO:0000256" key="9">
    <source>
        <dbReference type="ARBA" id="ARBA00022692"/>
    </source>
</evidence>
<dbReference type="GO" id="GO:0008270">
    <property type="term" value="F:zinc ion binding"/>
    <property type="evidence" value="ECO:0007669"/>
    <property type="project" value="InterPro"/>
</dbReference>
<dbReference type="GO" id="GO:0005615">
    <property type="term" value="C:extracellular space"/>
    <property type="evidence" value="ECO:0007669"/>
    <property type="project" value="TreeGrafter"/>
</dbReference>
<keyword evidence="17" id="KW-0472">Membrane</keyword>
<dbReference type="FunFam" id="2.60.40.1910:FF:000008">
    <property type="entry name" value="Aminopeptidase"/>
    <property type="match status" value="1"/>
</dbReference>
<keyword evidence="26" id="KW-0031">Aminopeptidase</keyword>
<dbReference type="GO" id="GO:0005886">
    <property type="term" value="C:plasma membrane"/>
    <property type="evidence" value="ECO:0007669"/>
    <property type="project" value="UniProtKB-SubCell"/>
</dbReference>
<comment type="catalytic activity">
    <reaction evidence="1">
        <text>Release of an N-terminal amino acid, Xaa-|-Yaa- from a peptide, amide or arylamide. Xaa is preferably Ala, but may be most amino acids including Pro (slow action). When a terminal hydrophobic residue is followed by a prolyl residue, the two may be released as an intact Xaa-Pro dipeptide.</text>
        <dbReference type="EC" id="3.4.11.2"/>
    </reaction>
</comment>
<dbReference type="Gene3D" id="2.60.40.1730">
    <property type="entry name" value="tricorn interacting facor f3 domain"/>
    <property type="match status" value="2"/>
</dbReference>
<evidence type="ECO:0000256" key="8">
    <source>
        <dbReference type="ARBA" id="ARBA00022670"/>
    </source>
</evidence>
<evidence type="ECO:0000256" key="12">
    <source>
        <dbReference type="ARBA" id="ARBA00022801"/>
    </source>
</evidence>
<dbReference type="SUPFAM" id="SSF55486">
    <property type="entry name" value="Metalloproteases ('zincins'), catalytic domain"/>
    <property type="match status" value="2"/>
</dbReference>
<feature type="active site" description="Proton acceptor" evidence="20">
    <location>
        <position position="956"/>
    </location>
</feature>
<feature type="domain" description="Peptidase M1 membrane alanine aminopeptidase" evidence="23">
    <location>
        <begin position="884"/>
        <end position="1102"/>
    </location>
</feature>
<feature type="domain" description="ERAP1-like C-terminal" evidence="24">
    <location>
        <begin position="362"/>
        <end position="581"/>
    </location>
</feature>
<dbReference type="GO" id="GO:0043171">
    <property type="term" value="P:peptide catabolic process"/>
    <property type="evidence" value="ECO:0007669"/>
    <property type="project" value="TreeGrafter"/>
</dbReference>
<dbReference type="InterPro" id="IPR027268">
    <property type="entry name" value="Peptidase_M4/M1_CTD_sf"/>
</dbReference>
<feature type="binding site" evidence="21">
    <location>
        <position position="978"/>
    </location>
    <ligand>
        <name>Zn(2+)</name>
        <dbReference type="ChEBI" id="CHEBI:29105"/>
        <note>catalytic</note>
    </ligand>
</feature>
<dbReference type="PRINTS" id="PR00756">
    <property type="entry name" value="ALADIPTASE"/>
</dbReference>
<feature type="domain" description="ERAP1-like C-terminal" evidence="24">
    <location>
        <begin position="1186"/>
        <end position="1502"/>
    </location>
</feature>
<dbReference type="CDD" id="cd09601">
    <property type="entry name" value="M1_APN-Q_like"/>
    <property type="match status" value="1"/>
</dbReference>
<comment type="cofactor">
    <cofactor evidence="21">
        <name>Zn(2+)</name>
        <dbReference type="ChEBI" id="CHEBI:29105"/>
    </cofactor>
    <text evidence="21">Binds 1 zinc ion per subunit.</text>
</comment>
<dbReference type="GO" id="GO:0070006">
    <property type="term" value="F:metalloaminopeptidase activity"/>
    <property type="evidence" value="ECO:0007669"/>
    <property type="project" value="TreeGrafter"/>
</dbReference>
<dbReference type="FunFam" id="1.10.390.10:FF:000016">
    <property type="entry name" value="Glutamyl aminopeptidase"/>
    <property type="match status" value="1"/>
</dbReference>
<feature type="site" description="Transition state stabilizer" evidence="22">
    <location>
        <position position="1037"/>
    </location>
</feature>
<evidence type="ECO:0000256" key="18">
    <source>
        <dbReference type="ARBA" id="ARBA00023157"/>
    </source>
</evidence>
<evidence type="ECO:0000256" key="20">
    <source>
        <dbReference type="PIRSR" id="PIRSR634016-1"/>
    </source>
</evidence>
<keyword evidence="16" id="KW-0482">Metalloprotease</keyword>
<keyword evidence="18" id="KW-1015">Disulfide bond</keyword>
<feature type="binding site" evidence="21">
    <location>
        <position position="955"/>
    </location>
    <ligand>
        <name>Zn(2+)</name>
        <dbReference type="ChEBI" id="CHEBI:29105"/>
        <note>catalytic</note>
    </ligand>
</feature>
<feature type="domain" description="Peptidase M1 membrane alanine aminopeptidase" evidence="23">
    <location>
        <begin position="103"/>
        <end position="283"/>
    </location>
</feature>
<evidence type="ECO:0000259" key="24">
    <source>
        <dbReference type="Pfam" id="PF11838"/>
    </source>
</evidence>
<dbReference type="Proteomes" id="UP000597762">
    <property type="component" value="Unassembled WGS sequence"/>
</dbReference>
<dbReference type="Pfam" id="PF11838">
    <property type="entry name" value="ERAP1_C"/>
    <property type="match status" value="2"/>
</dbReference>
<feature type="domain" description="Aminopeptidase N-like N-terminal" evidence="25">
    <location>
        <begin position="1"/>
        <end position="95"/>
    </location>
</feature>
<organism evidence="26 27">
    <name type="scientific">Acanthosepion pharaonis</name>
    <name type="common">Pharaoh cuttlefish</name>
    <name type="synonym">Sepia pharaonis</name>
    <dbReference type="NCBI Taxonomy" id="158019"/>
    <lineage>
        <taxon>Eukaryota</taxon>
        <taxon>Metazoa</taxon>
        <taxon>Spiralia</taxon>
        <taxon>Lophotrochozoa</taxon>
        <taxon>Mollusca</taxon>
        <taxon>Cephalopoda</taxon>
        <taxon>Coleoidea</taxon>
        <taxon>Decapodiformes</taxon>
        <taxon>Sepiida</taxon>
        <taxon>Sepiina</taxon>
        <taxon>Sepiidae</taxon>
        <taxon>Acanthosepion</taxon>
    </lineage>
</organism>
<dbReference type="Pfam" id="PF01433">
    <property type="entry name" value="Peptidase_M1"/>
    <property type="match status" value="2"/>
</dbReference>
<dbReference type="InterPro" id="IPR014782">
    <property type="entry name" value="Peptidase_M1_dom"/>
</dbReference>
<dbReference type="PANTHER" id="PTHR11533:SF294">
    <property type="entry name" value="THYROTROPIN-RELEASING HORMONE-DEGRADING ECTOENZYME"/>
    <property type="match status" value="1"/>
</dbReference>
<protein>
    <recommendedName>
        <fullName evidence="6">Aminopeptidase N</fullName>
        <ecNumber evidence="5">3.4.11.2</ecNumber>
    </recommendedName>
</protein>
<dbReference type="InterPro" id="IPR001930">
    <property type="entry name" value="Peptidase_M1"/>
</dbReference>
<dbReference type="EMBL" id="CAHIKZ030000857">
    <property type="protein sequence ID" value="CAE1242044.1"/>
    <property type="molecule type" value="Genomic_DNA"/>
</dbReference>
<dbReference type="FunFam" id="1.25.50.20:FF:000001">
    <property type="entry name" value="Aminopeptidase"/>
    <property type="match status" value="1"/>
</dbReference>
<keyword evidence="19" id="KW-0325">Glycoprotein</keyword>
<evidence type="ECO:0000256" key="13">
    <source>
        <dbReference type="ARBA" id="ARBA00022833"/>
    </source>
</evidence>
<keyword evidence="7" id="KW-1003">Cell membrane</keyword>
<evidence type="ECO:0000256" key="21">
    <source>
        <dbReference type="PIRSR" id="PIRSR634016-3"/>
    </source>
</evidence>
<gene>
    <name evidence="26" type="ORF">SPHA_23137</name>
</gene>
<dbReference type="FunFam" id="2.60.40.1730:FF:000012">
    <property type="entry name" value="Aminopeptidase N"/>
    <property type="match status" value="1"/>
</dbReference>
<evidence type="ECO:0000256" key="17">
    <source>
        <dbReference type="ARBA" id="ARBA00023136"/>
    </source>
</evidence>
<evidence type="ECO:0000256" key="14">
    <source>
        <dbReference type="ARBA" id="ARBA00022968"/>
    </source>
</evidence>
<name>A0A812BSC4_ACAPH</name>
<evidence type="ECO:0000256" key="10">
    <source>
        <dbReference type="ARBA" id="ARBA00022723"/>
    </source>
</evidence>
<dbReference type="GO" id="GO:0042277">
    <property type="term" value="F:peptide binding"/>
    <property type="evidence" value="ECO:0007669"/>
    <property type="project" value="TreeGrafter"/>
</dbReference>
<reference evidence="26" key="1">
    <citation type="submission" date="2021-01" db="EMBL/GenBank/DDBJ databases">
        <authorList>
            <person name="Li R."/>
            <person name="Bekaert M."/>
        </authorList>
    </citation>
    <scope>NUCLEOTIDE SEQUENCE</scope>
    <source>
        <strain evidence="26">Farmed</strain>
    </source>
</reference>
<dbReference type="InterPro" id="IPR050344">
    <property type="entry name" value="Peptidase_M1_aminopeptidases"/>
</dbReference>
<dbReference type="PANTHER" id="PTHR11533">
    <property type="entry name" value="PROTEASE M1 ZINC METALLOPROTEASE"/>
    <property type="match status" value="1"/>
</dbReference>
<evidence type="ECO:0000259" key="23">
    <source>
        <dbReference type="Pfam" id="PF01433"/>
    </source>
</evidence>
<evidence type="ECO:0000256" key="6">
    <source>
        <dbReference type="ARBA" id="ARBA00015611"/>
    </source>
</evidence>
<dbReference type="InterPro" id="IPR034016">
    <property type="entry name" value="M1_APN-typ"/>
</dbReference>
<feature type="binding site" evidence="21">
    <location>
        <position position="959"/>
    </location>
    <ligand>
        <name>Zn(2+)</name>
        <dbReference type="ChEBI" id="CHEBI:29105"/>
        <note>catalytic</note>
    </ligand>
</feature>
<comment type="subcellular location">
    <subcellularLocation>
        <location evidence="2">Cell membrane</location>
    </subcellularLocation>
    <subcellularLocation>
        <location evidence="3">Membrane</location>
        <topology evidence="3">Single-pass type II membrane protein</topology>
    </subcellularLocation>
</comment>
<dbReference type="EC" id="3.4.11.2" evidence="5"/>
<proteinExistence type="inferred from homology"/>
<dbReference type="GO" id="GO:0006508">
    <property type="term" value="P:proteolysis"/>
    <property type="evidence" value="ECO:0007669"/>
    <property type="project" value="UniProtKB-KW"/>
</dbReference>
<evidence type="ECO:0000256" key="3">
    <source>
        <dbReference type="ARBA" id="ARBA00004606"/>
    </source>
</evidence>
<evidence type="ECO:0000256" key="19">
    <source>
        <dbReference type="ARBA" id="ARBA00023180"/>
    </source>
</evidence>
<evidence type="ECO:0000256" key="15">
    <source>
        <dbReference type="ARBA" id="ARBA00022989"/>
    </source>
</evidence>
<comment type="caution">
    <text evidence="26">The sequence shown here is derived from an EMBL/GenBank/DDBJ whole genome shotgun (WGS) entry which is preliminary data.</text>
</comment>
<keyword evidence="27" id="KW-1185">Reference proteome</keyword>
<dbReference type="InterPro" id="IPR024571">
    <property type="entry name" value="ERAP1-like_C_dom"/>
</dbReference>
<evidence type="ECO:0000256" key="7">
    <source>
        <dbReference type="ARBA" id="ARBA00022475"/>
    </source>
</evidence>
<keyword evidence="8" id="KW-0645">Protease</keyword>
<evidence type="ECO:0000313" key="26">
    <source>
        <dbReference type="EMBL" id="CAE1242044.1"/>
    </source>
</evidence>